<dbReference type="InterPro" id="IPR036165">
    <property type="entry name" value="YefM-like_sf"/>
</dbReference>
<dbReference type="Proteomes" id="UP000475582">
    <property type="component" value="Unassembled WGS sequence"/>
</dbReference>
<evidence type="ECO:0000313" key="4">
    <source>
        <dbReference type="Proteomes" id="UP000475582"/>
    </source>
</evidence>
<dbReference type="RefSeq" id="WP_155464138.1">
    <property type="nucleotide sequence ID" value="NZ_WNKY01000012.1"/>
</dbReference>
<dbReference type="Gene3D" id="3.40.1620.10">
    <property type="entry name" value="YefM-like domain"/>
    <property type="match status" value="1"/>
</dbReference>
<dbReference type="EMBL" id="WNKY01000012">
    <property type="protein sequence ID" value="MTV38612.1"/>
    <property type="molecule type" value="Genomic_DNA"/>
</dbReference>
<comment type="function">
    <text evidence="2">Antitoxin component of a type II toxin-antitoxin (TA) system.</text>
</comment>
<comment type="similarity">
    <text evidence="1 2">Belongs to the phD/YefM antitoxin family.</text>
</comment>
<dbReference type="Pfam" id="PF02604">
    <property type="entry name" value="PhdYeFM_antitox"/>
    <property type="match status" value="1"/>
</dbReference>
<evidence type="ECO:0000256" key="2">
    <source>
        <dbReference type="RuleBase" id="RU362080"/>
    </source>
</evidence>
<evidence type="ECO:0000256" key="1">
    <source>
        <dbReference type="ARBA" id="ARBA00009981"/>
    </source>
</evidence>
<reference evidence="3 4" key="1">
    <citation type="submission" date="2019-11" db="EMBL/GenBank/DDBJ databases">
        <title>Type strains purchased from KCTC, JCM and DSMZ.</title>
        <authorList>
            <person name="Lu H."/>
        </authorList>
    </citation>
    <scope>NUCLEOTIDE SEQUENCE [LARGE SCALE GENOMIC DNA]</scope>
    <source>
        <strain evidence="3 4">KCTC 22382</strain>
    </source>
</reference>
<gene>
    <name evidence="3" type="ORF">GM676_13595</name>
</gene>
<dbReference type="SUPFAM" id="SSF143120">
    <property type="entry name" value="YefM-like"/>
    <property type="match status" value="1"/>
</dbReference>
<organism evidence="3 4">
    <name type="scientific">Duganella radicis</name>
    <dbReference type="NCBI Taxonomy" id="551988"/>
    <lineage>
        <taxon>Bacteria</taxon>
        <taxon>Pseudomonadati</taxon>
        <taxon>Pseudomonadota</taxon>
        <taxon>Betaproteobacteria</taxon>
        <taxon>Burkholderiales</taxon>
        <taxon>Oxalobacteraceae</taxon>
        <taxon>Telluria group</taxon>
        <taxon>Duganella</taxon>
    </lineage>
</organism>
<accession>A0A6L6PI11</accession>
<sequence>MKTVTLEQAQKQLDKLIDLIAAGEEVTITLDGHPVARMAAPRLLQQLPSLADLRARLPMQTESAGDFIRRLRDSERY</sequence>
<protein>
    <recommendedName>
        <fullName evidence="2">Antitoxin</fullName>
    </recommendedName>
</protein>
<keyword evidence="4" id="KW-1185">Reference proteome</keyword>
<name>A0A6L6PI11_9BURK</name>
<comment type="caution">
    <text evidence="3">The sequence shown here is derived from an EMBL/GenBank/DDBJ whole genome shotgun (WGS) entry which is preliminary data.</text>
</comment>
<dbReference type="OrthoDB" id="9800503at2"/>
<dbReference type="InterPro" id="IPR006442">
    <property type="entry name" value="Antitoxin_Phd/YefM"/>
</dbReference>
<proteinExistence type="inferred from homology"/>
<evidence type="ECO:0000313" key="3">
    <source>
        <dbReference type="EMBL" id="MTV38612.1"/>
    </source>
</evidence>
<dbReference type="AlphaFoldDB" id="A0A6L6PI11"/>